<feature type="non-terminal residue" evidence="1">
    <location>
        <position position="1"/>
    </location>
</feature>
<dbReference type="EMBL" id="LAZR01038436">
    <property type="protein sequence ID" value="KKL19571.1"/>
    <property type="molecule type" value="Genomic_DNA"/>
</dbReference>
<evidence type="ECO:0000313" key="1">
    <source>
        <dbReference type="EMBL" id="KKL19571.1"/>
    </source>
</evidence>
<comment type="caution">
    <text evidence="1">The sequence shown here is derived from an EMBL/GenBank/DDBJ whole genome shotgun (WGS) entry which is preliminary data.</text>
</comment>
<dbReference type="InterPro" id="IPR036278">
    <property type="entry name" value="Sialidase_sf"/>
</dbReference>
<sequence>AIKNNTLYCKNDAYGIEFSPGADNITYKNLEIRNNVFKNEIDNDSVWGLVGQSGLIQTSLLANDNINGSTWTQRTAAGGFSDFFFEIAHDGSDLWCAVGQSGEIQTSPDGTAWTQRTADASYSDNFRGIAHDGSGLWVAVGESGEIQTSPNGTTWTSQTSGHSSAIYSVVFPPSAPIYIGEKYEDGYSVFGQVSIVENQFDKPNIGIGKILFNSHLFSMTNLIFSQNIGEPRLDLTGLDGYMTETSITNNVLGSASIGDFSRSAFDGNIVKGNVTFSGLDKSSFCNNYVGGFFTSPSIIRTSMLGNYIANTDLEQSTSLHVWDGYISADGPNVYINDNLLPKTTGQELGSRNNRWDGYFTRLDIGDATTVITDGYISTSNRDLEISAGLDNINVYSKVVHQGAAIDNTVTLDNGEVQLTSTNGTTVLKDGYLEAEGEGVNLDISAGLDNVNIYSKVIQHGPAAGYNSRVTIDNGEVQLTGKKGITVLKDGYLEAEGEGVNLDISAGANNIK</sequence>
<name>A0A0F9DPJ0_9ZZZZ</name>
<proteinExistence type="predicted"/>
<gene>
    <name evidence="1" type="ORF">LCGC14_2464130</name>
</gene>
<dbReference type="AlphaFoldDB" id="A0A0F9DPJ0"/>
<feature type="non-terminal residue" evidence="1">
    <location>
        <position position="511"/>
    </location>
</feature>
<organism evidence="1">
    <name type="scientific">marine sediment metagenome</name>
    <dbReference type="NCBI Taxonomy" id="412755"/>
    <lineage>
        <taxon>unclassified sequences</taxon>
        <taxon>metagenomes</taxon>
        <taxon>ecological metagenomes</taxon>
    </lineage>
</organism>
<dbReference type="SUPFAM" id="SSF50939">
    <property type="entry name" value="Sialidases"/>
    <property type="match status" value="1"/>
</dbReference>
<reference evidence="1" key="1">
    <citation type="journal article" date="2015" name="Nature">
        <title>Complex archaea that bridge the gap between prokaryotes and eukaryotes.</title>
        <authorList>
            <person name="Spang A."/>
            <person name="Saw J.H."/>
            <person name="Jorgensen S.L."/>
            <person name="Zaremba-Niedzwiedzka K."/>
            <person name="Martijn J."/>
            <person name="Lind A.E."/>
            <person name="van Eijk R."/>
            <person name="Schleper C."/>
            <person name="Guy L."/>
            <person name="Ettema T.J."/>
        </authorList>
    </citation>
    <scope>NUCLEOTIDE SEQUENCE</scope>
</reference>
<protein>
    <submittedName>
        <fullName evidence="1">Uncharacterized protein</fullName>
    </submittedName>
</protein>
<accession>A0A0F9DPJ0</accession>